<reference evidence="3 4" key="1">
    <citation type="submission" date="2019-09" db="EMBL/GenBank/DDBJ databases">
        <title>Draft genome of the ectomycorrhizal ascomycete Sphaerosporella brunnea.</title>
        <authorList>
            <consortium name="DOE Joint Genome Institute"/>
            <person name="Benucci G.M."/>
            <person name="Marozzi G."/>
            <person name="Antonielli L."/>
            <person name="Sanchez S."/>
            <person name="Marco P."/>
            <person name="Wang X."/>
            <person name="Falini L.B."/>
            <person name="Barry K."/>
            <person name="Haridas S."/>
            <person name="Lipzen A."/>
            <person name="Labutti K."/>
            <person name="Grigoriev I.V."/>
            <person name="Murat C."/>
            <person name="Martin F."/>
            <person name="Albertini E."/>
            <person name="Donnini D."/>
            <person name="Bonito G."/>
        </authorList>
    </citation>
    <scope>NUCLEOTIDE SEQUENCE [LARGE SCALE GENOMIC DNA]</scope>
    <source>
        <strain evidence="3 4">Sb_GMNB300</strain>
    </source>
</reference>
<proteinExistence type="predicted"/>
<dbReference type="EMBL" id="VXIS01000203">
    <property type="protein sequence ID" value="KAA8897086.1"/>
    <property type="molecule type" value="Genomic_DNA"/>
</dbReference>
<evidence type="ECO:0000313" key="3">
    <source>
        <dbReference type="EMBL" id="KAA8897086.1"/>
    </source>
</evidence>
<dbReference type="FunFam" id="3.30.2300.10:FF:000001">
    <property type="entry name" value="THUMP domain-containing protein 1"/>
    <property type="match status" value="1"/>
</dbReference>
<dbReference type="GO" id="GO:0003723">
    <property type="term" value="F:RNA binding"/>
    <property type="evidence" value="ECO:0007669"/>
    <property type="project" value="UniProtKB-UniRule"/>
</dbReference>
<dbReference type="Proteomes" id="UP000326924">
    <property type="component" value="Unassembled WGS sequence"/>
</dbReference>
<gene>
    <name evidence="3" type="ORF">FN846DRAFT_265270</name>
</gene>
<keyword evidence="1" id="KW-0694">RNA-binding</keyword>
<dbReference type="InterPro" id="IPR040183">
    <property type="entry name" value="THUMPD1-like"/>
</dbReference>
<evidence type="ECO:0000256" key="1">
    <source>
        <dbReference type="PROSITE-ProRule" id="PRU00529"/>
    </source>
</evidence>
<dbReference type="PANTHER" id="PTHR13452:SF10">
    <property type="entry name" value="THUMP DOMAIN-CONTAINING PROTEIN 1"/>
    <property type="match status" value="1"/>
</dbReference>
<comment type="caution">
    <text evidence="3">The sequence shown here is derived from an EMBL/GenBank/DDBJ whole genome shotgun (WGS) entry which is preliminary data.</text>
</comment>
<name>A0A5J5ENC2_9PEZI</name>
<dbReference type="Pfam" id="PF02926">
    <property type="entry name" value="THUMP"/>
    <property type="match status" value="1"/>
</dbReference>
<dbReference type="CDD" id="cd11717">
    <property type="entry name" value="THUMP_THUMPD1_like"/>
    <property type="match status" value="1"/>
</dbReference>
<dbReference type="AlphaFoldDB" id="A0A5J5ENC2"/>
<organism evidence="3 4">
    <name type="scientific">Sphaerosporella brunnea</name>
    <dbReference type="NCBI Taxonomy" id="1250544"/>
    <lineage>
        <taxon>Eukaryota</taxon>
        <taxon>Fungi</taxon>
        <taxon>Dikarya</taxon>
        <taxon>Ascomycota</taxon>
        <taxon>Pezizomycotina</taxon>
        <taxon>Pezizomycetes</taxon>
        <taxon>Pezizales</taxon>
        <taxon>Pyronemataceae</taxon>
        <taxon>Sphaerosporella</taxon>
    </lineage>
</organism>
<dbReference type="FunCoup" id="A0A5J5ENC2">
    <property type="interactions" value="914"/>
</dbReference>
<dbReference type="InterPro" id="IPR004114">
    <property type="entry name" value="THUMP_dom"/>
</dbReference>
<dbReference type="PANTHER" id="PTHR13452">
    <property type="entry name" value="THUMP DOMAIN CONTAINING PROTEIN 1-RELATED"/>
    <property type="match status" value="1"/>
</dbReference>
<dbReference type="SUPFAM" id="SSF143437">
    <property type="entry name" value="THUMP domain-like"/>
    <property type="match status" value="1"/>
</dbReference>
<evidence type="ECO:0000259" key="2">
    <source>
        <dbReference type="PROSITE" id="PS51165"/>
    </source>
</evidence>
<dbReference type="Gene3D" id="3.30.2300.10">
    <property type="entry name" value="THUMP superfamily"/>
    <property type="match status" value="1"/>
</dbReference>
<keyword evidence="4" id="KW-1185">Reference proteome</keyword>
<accession>A0A5J5ENC2</accession>
<feature type="domain" description="THUMP" evidence="2">
    <location>
        <begin position="146"/>
        <end position="247"/>
    </location>
</feature>
<sequence>MLSCDGGALLRAVILTVPLQTNDYWKKNNYQTLTGIEPGWQGIFATCDKGRESRAVAEMYSILEECAAKLYPEMSKEGSKNAEEEDEKEDIEAAINKELLETKDKKKKNDRPFASVMMDVLCVTFFRLKQPLEATDIVRALCESAQKPEGGTIRSKYIHRLTPITRTGKATVEGIREVAMAVLAPHFHSGQQGIKFAIRPTSRNHNVLSRDVIIRTIASCVGAAHTVDLKNPDLLILVELYKVMCVG</sequence>
<protein>
    <recommendedName>
        <fullName evidence="2">THUMP domain-containing protein</fullName>
    </recommendedName>
</protein>
<evidence type="ECO:0000313" key="4">
    <source>
        <dbReference type="Proteomes" id="UP000326924"/>
    </source>
</evidence>
<dbReference type="GO" id="GO:0006400">
    <property type="term" value="P:tRNA modification"/>
    <property type="evidence" value="ECO:0007669"/>
    <property type="project" value="InterPro"/>
</dbReference>
<dbReference type="PROSITE" id="PS51165">
    <property type="entry name" value="THUMP"/>
    <property type="match status" value="1"/>
</dbReference>
<dbReference type="OrthoDB" id="367221at2759"/>
<dbReference type="InParanoid" id="A0A5J5ENC2"/>